<dbReference type="OrthoDB" id="2405700at2759"/>
<feature type="compositionally biased region" description="Low complexity" evidence="1">
    <location>
        <begin position="191"/>
        <end position="205"/>
    </location>
</feature>
<dbReference type="Proteomes" id="UP000313359">
    <property type="component" value="Unassembled WGS sequence"/>
</dbReference>
<dbReference type="PANTHER" id="PTHR28031">
    <property type="entry name" value="PROLINE-RICH PROTEIN HUA1"/>
    <property type="match status" value="1"/>
</dbReference>
<reference evidence="2" key="1">
    <citation type="journal article" date="2018" name="Genome Biol. Evol.">
        <title>Genomics and development of Lentinus tigrinus, a white-rot wood-decaying mushroom with dimorphic fruiting bodies.</title>
        <authorList>
            <person name="Wu B."/>
            <person name="Xu Z."/>
            <person name="Knudson A."/>
            <person name="Carlson A."/>
            <person name="Chen N."/>
            <person name="Kovaka S."/>
            <person name="LaButti K."/>
            <person name="Lipzen A."/>
            <person name="Pennachio C."/>
            <person name="Riley R."/>
            <person name="Schakwitz W."/>
            <person name="Umezawa K."/>
            <person name="Ohm R.A."/>
            <person name="Grigoriev I.V."/>
            <person name="Nagy L.G."/>
            <person name="Gibbons J."/>
            <person name="Hibbett D."/>
        </authorList>
    </citation>
    <scope>NUCLEOTIDE SEQUENCE [LARGE SCALE GENOMIC DNA]</scope>
    <source>
        <strain evidence="2">ALCF2SS1-6</strain>
    </source>
</reference>
<dbReference type="EMBL" id="ML122254">
    <property type="protein sequence ID" value="RPD64063.1"/>
    <property type="molecule type" value="Genomic_DNA"/>
</dbReference>
<feature type="compositionally biased region" description="Polar residues" evidence="1">
    <location>
        <begin position="333"/>
        <end position="349"/>
    </location>
</feature>
<evidence type="ECO:0000313" key="2">
    <source>
        <dbReference type="EMBL" id="RPD64063.1"/>
    </source>
</evidence>
<dbReference type="STRING" id="1328759.A0A5C2SJR7"/>
<accession>A0A5C2SJR7</accession>
<keyword evidence="3" id="KW-1185">Reference proteome</keyword>
<dbReference type="InterPro" id="IPR038910">
    <property type="entry name" value="Hua1-like"/>
</dbReference>
<protein>
    <submittedName>
        <fullName evidence="2">Uncharacterized protein</fullName>
    </submittedName>
</protein>
<dbReference type="AlphaFoldDB" id="A0A5C2SJR7"/>
<feature type="region of interest" description="Disordered" evidence="1">
    <location>
        <begin position="317"/>
        <end position="354"/>
    </location>
</feature>
<evidence type="ECO:0000256" key="1">
    <source>
        <dbReference type="SAM" id="MobiDB-lite"/>
    </source>
</evidence>
<evidence type="ECO:0000313" key="3">
    <source>
        <dbReference type="Proteomes" id="UP000313359"/>
    </source>
</evidence>
<feature type="region of interest" description="Disordered" evidence="1">
    <location>
        <begin position="1"/>
        <end position="237"/>
    </location>
</feature>
<feature type="region of interest" description="Disordered" evidence="1">
    <location>
        <begin position="382"/>
        <end position="403"/>
    </location>
</feature>
<feature type="compositionally biased region" description="Polar residues" evidence="1">
    <location>
        <begin position="27"/>
        <end position="36"/>
    </location>
</feature>
<gene>
    <name evidence="2" type="ORF">L227DRAFT_583920</name>
</gene>
<organism evidence="2 3">
    <name type="scientific">Lentinus tigrinus ALCF2SS1-6</name>
    <dbReference type="NCBI Taxonomy" id="1328759"/>
    <lineage>
        <taxon>Eukaryota</taxon>
        <taxon>Fungi</taxon>
        <taxon>Dikarya</taxon>
        <taxon>Basidiomycota</taxon>
        <taxon>Agaricomycotina</taxon>
        <taxon>Agaricomycetes</taxon>
        <taxon>Polyporales</taxon>
        <taxon>Polyporaceae</taxon>
        <taxon>Lentinus</taxon>
    </lineage>
</organism>
<dbReference type="GO" id="GO:0005737">
    <property type="term" value="C:cytoplasm"/>
    <property type="evidence" value="ECO:0007669"/>
    <property type="project" value="TreeGrafter"/>
</dbReference>
<sequence>MVSSHNPFRTRAVTPLPTGASEAGVSSAETSSSNGDSDAPERPPQIDTSVSDILNEELPPAYTPAPNVYEGEATLELGPRRPFQQAIPMPPRQPSYGPSQFPPPSWGLSPQPTGSSGWSSFPGQRRQELYTTPAPPPIHPDLAGIQRPSSTPNSPHGPLSDFARDFYAAGAGDSGLYGGSSSRYQADESDASSPSSSSRRYAPRSGEPPNRARSPAQDSSPDDGRPTDRPVPGHPLLRHGKVLVYPAGFECQKCRNTGYRNYDPSHPCSRCWDKYAKPYAGAITCAPWTADGQASSSSSGTFQRPLPVFRAPQAALHQQSASWSGPLPANAGLSRSATTSRVSQANSNGYPGASRTHVVPIAGGVLPMSSYLDRLGGVGGRTVFPPPSWPSPGGQSGTPPSSGNAVVYAPGDPRIGGRLCWRCGGRGKTSFLIFDEETCSICGGVGRTFV</sequence>
<feature type="compositionally biased region" description="Low complexity" evidence="1">
    <location>
        <begin position="391"/>
        <end position="403"/>
    </location>
</feature>
<name>A0A5C2SJR7_9APHY</name>
<dbReference type="PANTHER" id="PTHR28031:SF1">
    <property type="entry name" value="PROLINE-RICH PROTEIN HUA1"/>
    <property type="match status" value="1"/>
</dbReference>
<proteinExistence type="predicted"/>
<feature type="compositionally biased region" description="Polar residues" evidence="1">
    <location>
        <begin position="108"/>
        <end position="122"/>
    </location>
</feature>